<dbReference type="GO" id="GO:0005829">
    <property type="term" value="C:cytosol"/>
    <property type="evidence" value="ECO:0007669"/>
    <property type="project" value="TreeGrafter"/>
</dbReference>
<sequence>MASVGYKRLETRYSVGTLGDVVLYGRDGGIAVVEALRALASHVSSSEEGDLPIQLSFRHHCLRDEGLEVIAEWLASPWGEAVAGLVDMLDFTANQVGDDGIAACARMIGQCPRLSTLLLGHNEFGWTALEVLAFGVRRHQRPTMLSLSSNILGDGGVETLLDALVDDIGIKSEQEGPVGSSPLLTLELSATDAHDPATRAIARFLRNDDVLRTLALSGNNFTRKGVGRLVTVLERWENVRLQTLDIFGSWLDGTGGDDGDTTDSDEGDDVSADTLTEPNAVLPIPILHPSSIMPSYTDFPPTSIHQGQPAYTYTASSYLWTSRQGPYVQMMTTNHRLAQALQRNIILQRQVRQTALQLLCAARVVLFSKTHLSTTWTLDQLDTDTQLAILRALDTMGVLTTAQFNNVIHWAMDRASLTGEHHKEELLRHLGCDEYIQRRFTKRRKGV</sequence>
<protein>
    <recommendedName>
        <fullName evidence="7">RNI-like protein</fullName>
    </recommendedName>
</protein>
<evidence type="ECO:0000313" key="6">
    <source>
        <dbReference type="Proteomes" id="UP000242875"/>
    </source>
</evidence>
<evidence type="ECO:0008006" key="7">
    <source>
        <dbReference type="Google" id="ProtNLM"/>
    </source>
</evidence>
<dbReference type="Gene3D" id="3.80.10.10">
    <property type="entry name" value="Ribonuclease Inhibitor"/>
    <property type="match status" value="2"/>
</dbReference>
<dbReference type="GO" id="GO:0006913">
    <property type="term" value="P:nucleocytoplasmic transport"/>
    <property type="evidence" value="ECO:0007669"/>
    <property type="project" value="TreeGrafter"/>
</dbReference>
<dbReference type="GO" id="GO:0005634">
    <property type="term" value="C:nucleus"/>
    <property type="evidence" value="ECO:0007669"/>
    <property type="project" value="TreeGrafter"/>
</dbReference>
<organism evidence="5 6">
    <name type="scientific">Bifiguratus adelaidae</name>
    <dbReference type="NCBI Taxonomy" id="1938954"/>
    <lineage>
        <taxon>Eukaryota</taxon>
        <taxon>Fungi</taxon>
        <taxon>Fungi incertae sedis</taxon>
        <taxon>Mucoromycota</taxon>
        <taxon>Mucoromycotina</taxon>
        <taxon>Endogonomycetes</taxon>
        <taxon>Endogonales</taxon>
        <taxon>Endogonales incertae sedis</taxon>
        <taxon>Bifiguratus</taxon>
    </lineage>
</organism>
<proteinExistence type="predicted"/>
<dbReference type="AlphaFoldDB" id="A0A261Y4R9"/>
<dbReference type="PANTHER" id="PTHR24113">
    <property type="entry name" value="RAN GTPASE-ACTIVATING PROTEIN 1"/>
    <property type="match status" value="1"/>
</dbReference>
<evidence type="ECO:0000313" key="5">
    <source>
        <dbReference type="EMBL" id="OZJ05593.1"/>
    </source>
</evidence>
<reference evidence="5 6" key="1">
    <citation type="journal article" date="2017" name="Mycologia">
        <title>Bifiguratus adelaidae, gen. et sp. nov., a new member of Mucoromycotina in endophytic and soil-dwelling habitats.</title>
        <authorList>
            <person name="Torres-Cruz T.J."/>
            <person name="Billingsley Tobias T.L."/>
            <person name="Almatruk M."/>
            <person name="Hesse C."/>
            <person name="Kuske C.R."/>
            <person name="Desiro A."/>
            <person name="Benucci G.M."/>
            <person name="Bonito G."/>
            <person name="Stajich J.E."/>
            <person name="Dunlap C."/>
            <person name="Arnold A.E."/>
            <person name="Porras-Alfaro A."/>
        </authorList>
    </citation>
    <scope>NUCLEOTIDE SEQUENCE [LARGE SCALE GENOMIC DNA]</scope>
    <source>
        <strain evidence="5 6">AZ0501</strain>
    </source>
</reference>
<dbReference type="OrthoDB" id="120976at2759"/>
<evidence type="ECO:0000256" key="4">
    <source>
        <dbReference type="SAM" id="MobiDB-lite"/>
    </source>
</evidence>
<name>A0A261Y4R9_9FUNG</name>
<dbReference type="GO" id="GO:0031267">
    <property type="term" value="F:small GTPase binding"/>
    <property type="evidence" value="ECO:0007669"/>
    <property type="project" value="TreeGrafter"/>
</dbReference>
<dbReference type="InterPro" id="IPR032675">
    <property type="entry name" value="LRR_dom_sf"/>
</dbReference>
<feature type="compositionally biased region" description="Acidic residues" evidence="4">
    <location>
        <begin position="255"/>
        <end position="271"/>
    </location>
</feature>
<keyword evidence="3" id="KW-0677">Repeat</keyword>
<dbReference type="Proteomes" id="UP000242875">
    <property type="component" value="Unassembled WGS sequence"/>
</dbReference>
<dbReference type="InterPro" id="IPR027038">
    <property type="entry name" value="RanGap"/>
</dbReference>
<evidence type="ECO:0000256" key="1">
    <source>
        <dbReference type="ARBA" id="ARBA00022468"/>
    </source>
</evidence>
<dbReference type="GO" id="GO:0005096">
    <property type="term" value="F:GTPase activator activity"/>
    <property type="evidence" value="ECO:0007669"/>
    <property type="project" value="UniProtKB-KW"/>
</dbReference>
<evidence type="ECO:0000256" key="2">
    <source>
        <dbReference type="ARBA" id="ARBA00022614"/>
    </source>
</evidence>
<keyword evidence="6" id="KW-1185">Reference proteome</keyword>
<feature type="region of interest" description="Disordered" evidence="4">
    <location>
        <begin position="255"/>
        <end position="275"/>
    </location>
</feature>
<evidence type="ECO:0000256" key="3">
    <source>
        <dbReference type="ARBA" id="ARBA00022737"/>
    </source>
</evidence>
<dbReference type="EMBL" id="MVBO01000013">
    <property type="protein sequence ID" value="OZJ05593.1"/>
    <property type="molecule type" value="Genomic_DNA"/>
</dbReference>
<keyword evidence="2" id="KW-0433">Leucine-rich repeat</keyword>
<keyword evidence="1" id="KW-0343">GTPase activation</keyword>
<dbReference type="SUPFAM" id="SSF52047">
    <property type="entry name" value="RNI-like"/>
    <property type="match status" value="1"/>
</dbReference>
<dbReference type="GO" id="GO:0048471">
    <property type="term" value="C:perinuclear region of cytoplasm"/>
    <property type="evidence" value="ECO:0007669"/>
    <property type="project" value="TreeGrafter"/>
</dbReference>
<comment type="caution">
    <text evidence="5">The sequence shown here is derived from an EMBL/GenBank/DDBJ whole genome shotgun (WGS) entry which is preliminary data.</text>
</comment>
<gene>
    <name evidence="5" type="ORF">BZG36_01705</name>
</gene>
<dbReference type="PANTHER" id="PTHR24113:SF12">
    <property type="entry name" value="RAN GTPASE-ACTIVATING PROTEIN 1"/>
    <property type="match status" value="1"/>
</dbReference>
<accession>A0A261Y4R9</accession>